<evidence type="ECO:0000313" key="5">
    <source>
        <dbReference type="Proteomes" id="UP000249524"/>
    </source>
</evidence>
<dbReference type="GO" id="GO:0032259">
    <property type="term" value="P:methylation"/>
    <property type="evidence" value="ECO:0007669"/>
    <property type="project" value="UniProtKB-KW"/>
</dbReference>
<dbReference type="GO" id="GO:0008170">
    <property type="term" value="F:N-methyltransferase activity"/>
    <property type="evidence" value="ECO:0007669"/>
    <property type="project" value="UniProtKB-ARBA"/>
</dbReference>
<proteinExistence type="predicted"/>
<dbReference type="PANTHER" id="PTHR47739">
    <property type="entry name" value="TRNA1(VAL) (ADENINE(37)-N6)-METHYLTRANSFERASE"/>
    <property type="match status" value="1"/>
</dbReference>
<dbReference type="EMBL" id="QFYS01000004">
    <property type="protein sequence ID" value="RAK65562.1"/>
    <property type="molecule type" value="Genomic_DNA"/>
</dbReference>
<name>A0A328BDZ3_9CAUL</name>
<dbReference type="InterPro" id="IPR002052">
    <property type="entry name" value="DNA_methylase_N6_adenine_CS"/>
</dbReference>
<dbReference type="SUPFAM" id="SSF53335">
    <property type="entry name" value="S-adenosyl-L-methionine-dependent methyltransferases"/>
    <property type="match status" value="1"/>
</dbReference>
<dbReference type="InterPro" id="IPR050210">
    <property type="entry name" value="tRNA_Adenine-N(6)_MTase"/>
</dbReference>
<dbReference type="CDD" id="cd02440">
    <property type="entry name" value="AdoMet_MTases"/>
    <property type="match status" value="1"/>
</dbReference>
<dbReference type="Gene3D" id="3.40.50.150">
    <property type="entry name" value="Vaccinia Virus protein VP39"/>
    <property type="match status" value="1"/>
</dbReference>
<reference evidence="4 5" key="1">
    <citation type="submission" date="2018-05" db="EMBL/GenBank/DDBJ databases">
        <authorList>
            <person name="Lanie J.A."/>
            <person name="Ng W.-L."/>
            <person name="Kazmierczak K.M."/>
            <person name="Andrzejewski T.M."/>
            <person name="Davidsen T.M."/>
            <person name="Wayne K.J."/>
            <person name="Tettelin H."/>
            <person name="Glass J.I."/>
            <person name="Rusch D."/>
            <person name="Podicherti R."/>
            <person name="Tsui H.-C.T."/>
            <person name="Winkler M.E."/>
        </authorList>
    </citation>
    <scope>NUCLEOTIDE SEQUENCE [LARGE SCALE GENOMIC DNA]</scope>
    <source>
        <strain evidence="4 5">BUT-10</strain>
    </source>
</reference>
<dbReference type="PROSITE" id="PS00092">
    <property type="entry name" value="N6_MTASE"/>
    <property type="match status" value="1"/>
</dbReference>
<keyword evidence="5" id="KW-1185">Reference proteome</keyword>
<keyword evidence="1 4" id="KW-0489">Methyltransferase</keyword>
<dbReference type="PANTHER" id="PTHR47739:SF1">
    <property type="entry name" value="TRNA1(VAL) (ADENINE(37)-N6)-METHYLTRANSFERASE"/>
    <property type="match status" value="1"/>
</dbReference>
<dbReference type="GO" id="GO:0008757">
    <property type="term" value="F:S-adenosylmethionine-dependent methyltransferase activity"/>
    <property type="evidence" value="ECO:0007669"/>
    <property type="project" value="UniProtKB-ARBA"/>
</dbReference>
<evidence type="ECO:0000313" key="4">
    <source>
        <dbReference type="EMBL" id="RAK65562.1"/>
    </source>
</evidence>
<dbReference type="InterPro" id="IPR007848">
    <property type="entry name" value="Small_mtfrase_dom"/>
</dbReference>
<dbReference type="Pfam" id="PF05175">
    <property type="entry name" value="MTS"/>
    <property type="match status" value="1"/>
</dbReference>
<dbReference type="Proteomes" id="UP000249524">
    <property type="component" value="Unassembled WGS sequence"/>
</dbReference>
<sequence>MDAVTEDRLLDGAVRLRQPARGYRAGMDAALLAAACDATPGQRVIEAGCGPGAALLAAAVRRPGAHFTGVERDPRALALAQANIGSNDLAGRVEALAGDVGQRFSVLGLPPFDAALANPPFFDNPAALRAPAPEKAAAWIADEGLLGWTEFLLKAVREGGTITIIHRADRLADLLGLLAPKAGSFQIRPIHPFADAPAKRVLLRAVKTGKAPLQLLPPLVLHDREGPKHRPEVEAILRGKASLDWHA</sequence>
<feature type="domain" description="Methyltransferase small" evidence="3">
    <location>
        <begin position="29"/>
        <end position="124"/>
    </location>
</feature>
<organism evidence="4 5">
    <name type="scientific">Phenylobacterium kunshanense</name>
    <dbReference type="NCBI Taxonomy" id="1445034"/>
    <lineage>
        <taxon>Bacteria</taxon>
        <taxon>Pseudomonadati</taxon>
        <taxon>Pseudomonadota</taxon>
        <taxon>Alphaproteobacteria</taxon>
        <taxon>Caulobacterales</taxon>
        <taxon>Caulobacteraceae</taxon>
        <taxon>Phenylobacterium</taxon>
    </lineage>
</organism>
<evidence type="ECO:0000259" key="3">
    <source>
        <dbReference type="Pfam" id="PF05175"/>
    </source>
</evidence>
<comment type="caution">
    <text evidence="4">The sequence shown here is derived from an EMBL/GenBank/DDBJ whole genome shotgun (WGS) entry which is preliminary data.</text>
</comment>
<gene>
    <name evidence="4" type="ORF">DJ019_11415</name>
</gene>
<evidence type="ECO:0000256" key="2">
    <source>
        <dbReference type="ARBA" id="ARBA00022691"/>
    </source>
</evidence>
<keyword evidence="2" id="KW-0949">S-adenosyl-L-methionine</keyword>
<protein>
    <submittedName>
        <fullName evidence="4">Methyltransferase</fullName>
    </submittedName>
</protein>
<dbReference type="AlphaFoldDB" id="A0A328BDZ3"/>
<dbReference type="OrthoDB" id="5489421at2"/>
<dbReference type="InterPro" id="IPR029063">
    <property type="entry name" value="SAM-dependent_MTases_sf"/>
</dbReference>
<accession>A0A328BDZ3</accession>
<evidence type="ECO:0000256" key="1">
    <source>
        <dbReference type="ARBA" id="ARBA00022603"/>
    </source>
</evidence>
<dbReference type="RefSeq" id="WP_111276158.1">
    <property type="nucleotide sequence ID" value="NZ_QFYS01000004.1"/>
</dbReference>
<dbReference type="GO" id="GO:0003676">
    <property type="term" value="F:nucleic acid binding"/>
    <property type="evidence" value="ECO:0007669"/>
    <property type="project" value="InterPro"/>
</dbReference>
<keyword evidence="4" id="KW-0808">Transferase</keyword>